<dbReference type="Gene3D" id="1.25.40.650">
    <property type="match status" value="1"/>
</dbReference>
<evidence type="ECO:0000256" key="5">
    <source>
        <dbReference type="ARBA" id="ARBA00023139"/>
    </source>
</evidence>
<keyword evidence="6" id="KW-0998">Cell outer membrane</keyword>
<dbReference type="Pfam" id="PF04348">
    <property type="entry name" value="LppC"/>
    <property type="match status" value="1"/>
</dbReference>
<comment type="caution">
    <text evidence="8">The sequence shown here is derived from an EMBL/GenBank/DDBJ whole genome shotgun (WGS) entry which is preliminary data.</text>
</comment>
<dbReference type="InterPro" id="IPR007443">
    <property type="entry name" value="LpoA"/>
</dbReference>
<evidence type="ECO:0000313" key="8">
    <source>
        <dbReference type="EMBL" id="KRO73229.1"/>
    </source>
</evidence>
<dbReference type="CDD" id="cd06339">
    <property type="entry name" value="PBP1_YraM_LppC_lipoprotein-like"/>
    <property type="match status" value="1"/>
</dbReference>
<dbReference type="GO" id="GO:0031241">
    <property type="term" value="C:periplasmic side of cell outer membrane"/>
    <property type="evidence" value="ECO:0007669"/>
    <property type="project" value="TreeGrafter"/>
</dbReference>
<evidence type="ECO:0000313" key="9">
    <source>
        <dbReference type="Proteomes" id="UP000051934"/>
    </source>
</evidence>
<evidence type="ECO:0008006" key="10">
    <source>
        <dbReference type="Google" id="ProtNLM"/>
    </source>
</evidence>
<evidence type="ECO:0000256" key="3">
    <source>
        <dbReference type="ARBA" id="ARBA00022984"/>
    </source>
</evidence>
<evidence type="ECO:0000256" key="7">
    <source>
        <dbReference type="ARBA" id="ARBA00023288"/>
    </source>
</evidence>
<protein>
    <recommendedName>
        <fullName evidence="10">Penicillin-binding protein activator</fullName>
    </recommendedName>
</protein>
<accession>A0A0R2SKB0</accession>
<proteinExistence type="predicted"/>
<dbReference type="PANTHER" id="PTHR38038">
    <property type="entry name" value="PENICILLIN-BINDING PROTEIN ACTIVATOR LPOA"/>
    <property type="match status" value="1"/>
</dbReference>
<dbReference type="EMBL" id="LIBB01000017">
    <property type="protein sequence ID" value="KRO73229.1"/>
    <property type="molecule type" value="Genomic_DNA"/>
</dbReference>
<organism evidence="8 9">
    <name type="scientific">OM182 bacterium BACL3 MAG-120507-bin80</name>
    <dbReference type="NCBI Taxonomy" id="1655577"/>
    <lineage>
        <taxon>Bacteria</taxon>
        <taxon>Pseudomonadati</taxon>
        <taxon>Pseudomonadota</taxon>
        <taxon>Gammaproteobacteria</taxon>
        <taxon>OMG group</taxon>
        <taxon>OM182 clade</taxon>
    </lineage>
</organism>
<keyword evidence="1" id="KW-0732">Signal</keyword>
<name>A0A0R2SKB0_9GAMM</name>
<keyword evidence="4" id="KW-0472">Membrane</keyword>
<dbReference type="Gene3D" id="1.25.40.10">
    <property type="entry name" value="Tetratricopeptide repeat domain"/>
    <property type="match status" value="1"/>
</dbReference>
<dbReference type="Gene3D" id="3.40.50.2300">
    <property type="match status" value="2"/>
</dbReference>
<dbReference type="InterPro" id="IPR028082">
    <property type="entry name" value="Peripla_BP_I"/>
</dbReference>
<reference evidence="8 9" key="1">
    <citation type="submission" date="2015-10" db="EMBL/GenBank/DDBJ databases">
        <title>Metagenome-Assembled Genomes uncover a global brackish microbiome.</title>
        <authorList>
            <person name="Hugerth L.W."/>
            <person name="Larsson J."/>
            <person name="Alneberg J."/>
            <person name="Lindh M.V."/>
            <person name="Legrand C."/>
            <person name="Pinhassi J."/>
            <person name="Andersson A.F."/>
        </authorList>
    </citation>
    <scope>NUCLEOTIDE SEQUENCE [LARGE SCALE GENOMIC DNA]</scope>
    <source>
        <strain evidence="8">BACL4 MAG-120507-bin80</strain>
    </source>
</reference>
<evidence type="ECO:0000256" key="2">
    <source>
        <dbReference type="ARBA" id="ARBA00022960"/>
    </source>
</evidence>
<dbReference type="PROSITE" id="PS51257">
    <property type="entry name" value="PROKAR_LIPOPROTEIN"/>
    <property type="match status" value="1"/>
</dbReference>
<dbReference type="AlphaFoldDB" id="A0A0R2SKB0"/>
<dbReference type="SUPFAM" id="SSF53822">
    <property type="entry name" value="Periplasmic binding protein-like I"/>
    <property type="match status" value="1"/>
</dbReference>
<evidence type="ECO:0000256" key="6">
    <source>
        <dbReference type="ARBA" id="ARBA00023237"/>
    </source>
</evidence>
<keyword evidence="7" id="KW-0449">Lipoprotein</keyword>
<dbReference type="InterPro" id="IPR011990">
    <property type="entry name" value="TPR-like_helical_dom_sf"/>
</dbReference>
<dbReference type="GO" id="GO:0030234">
    <property type="term" value="F:enzyme regulator activity"/>
    <property type="evidence" value="ECO:0007669"/>
    <property type="project" value="TreeGrafter"/>
</dbReference>
<dbReference type="GO" id="GO:0008360">
    <property type="term" value="P:regulation of cell shape"/>
    <property type="evidence" value="ECO:0007669"/>
    <property type="project" value="UniProtKB-KW"/>
</dbReference>
<sequence length="614" mass="66799">MLRKTIDLRPALFACAVLLLIGCQSTSTSPNATLADEATAASVDALLAAAAAADLTTAARYRLQAIDLLIAANDLERATEQLQALPEVLLLPPELRALAQLARAALANENGDFTRARSLLQELGVSAQETLPIDTMIKAALLAGDVYRNLGDPTSAATALLSSSVKMESASPQQARQLSDATWLTLDSLSIAEIDELANASASYYARGWLELNRAIRREEFSLRGQLDAIARWQGVWTQHAAASFLPSALLGLNAAWDRRPRHIGLILPLQQAAGRALQEGFIAAYYQSLAISREVPRISVIDSSEATTAASVYEEALRLGVDLVVGPLSKTLVNEIAALPQLPTLTLALNYADREAAQAMQPPADLIQFGLAPEDEIDQIIELAKERGFKRAAVVTPVGENYTRLRARFQTRWEETGGSVVTRSVFGPEEDFSSVVKNLLAIDASEDRARRLRAALPRNNIEFTPQRRGDIDFIFLIANPRQGRQLVPTLAFYYAQDLPLLALPSIYDGDPTASTRDLDGLVFGDAPWMIMPSELRELADEHLTAALGSSQRLRAMGVDSFYLAMQLAQLQDNPQRSLRGVTGELSLTDEGKIKRKLVMLRFENGVPEPLPGS</sequence>
<keyword evidence="3" id="KW-0573">Peptidoglycan synthesis</keyword>
<gene>
    <name evidence="8" type="ORF">ABR69_06740</name>
</gene>
<dbReference type="GO" id="GO:0009252">
    <property type="term" value="P:peptidoglycan biosynthetic process"/>
    <property type="evidence" value="ECO:0007669"/>
    <property type="project" value="UniProtKB-KW"/>
</dbReference>
<evidence type="ECO:0000256" key="4">
    <source>
        <dbReference type="ARBA" id="ARBA00023136"/>
    </source>
</evidence>
<dbReference type="PANTHER" id="PTHR38038:SF1">
    <property type="entry name" value="PENICILLIN-BINDING PROTEIN ACTIVATOR LPOA"/>
    <property type="match status" value="1"/>
</dbReference>
<dbReference type="Proteomes" id="UP000051934">
    <property type="component" value="Unassembled WGS sequence"/>
</dbReference>
<keyword evidence="5" id="KW-0564">Palmitate</keyword>
<evidence type="ECO:0000256" key="1">
    <source>
        <dbReference type="ARBA" id="ARBA00022729"/>
    </source>
</evidence>
<keyword evidence="2" id="KW-0133">Cell shape</keyword>